<keyword evidence="3" id="KW-1185">Reference proteome</keyword>
<name>A0A4S2MGS6_OPIFE</name>
<evidence type="ECO:0000256" key="1">
    <source>
        <dbReference type="SAM" id="SignalP"/>
    </source>
</evidence>
<sequence>TVLLVIVTRIAICGSNFWGCQAGQHLDMTRETDCCRGIMASTKWTCPME</sequence>
<accession>A0A4S2MGS6</accession>
<organism evidence="2 3">
    <name type="scientific">Opisthorchis felineus</name>
    <dbReference type="NCBI Taxonomy" id="147828"/>
    <lineage>
        <taxon>Eukaryota</taxon>
        <taxon>Metazoa</taxon>
        <taxon>Spiralia</taxon>
        <taxon>Lophotrochozoa</taxon>
        <taxon>Platyhelminthes</taxon>
        <taxon>Trematoda</taxon>
        <taxon>Digenea</taxon>
        <taxon>Opisthorchiida</taxon>
        <taxon>Opisthorchiata</taxon>
        <taxon>Opisthorchiidae</taxon>
        <taxon>Opisthorchis</taxon>
    </lineage>
</organism>
<dbReference type="EMBL" id="SJOL01002502">
    <property type="protein sequence ID" value="TGZ73618.1"/>
    <property type="molecule type" value="Genomic_DNA"/>
</dbReference>
<feature type="non-terminal residue" evidence="2">
    <location>
        <position position="49"/>
    </location>
</feature>
<keyword evidence="1" id="KW-0732">Signal</keyword>
<protein>
    <submittedName>
        <fullName evidence="2">Uncharacterized protein</fullName>
    </submittedName>
</protein>
<dbReference type="AlphaFoldDB" id="A0A4S2MGS6"/>
<comment type="caution">
    <text evidence="2">The sequence shown here is derived from an EMBL/GenBank/DDBJ whole genome shotgun (WGS) entry which is preliminary data.</text>
</comment>
<proteinExistence type="predicted"/>
<feature type="chain" id="PRO_5020928408" evidence="1">
    <location>
        <begin position="23"/>
        <end position="49"/>
    </location>
</feature>
<reference evidence="2 3" key="1">
    <citation type="journal article" date="2019" name="BMC Genomics">
        <title>New insights from Opisthorchis felineus genome: update on genomics of the epidemiologically important liver flukes.</title>
        <authorList>
            <person name="Ershov N.I."/>
            <person name="Mordvinov V.A."/>
            <person name="Prokhortchouk E.B."/>
            <person name="Pakharukova M.Y."/>
            <person name="Gunbin K.V."/>
            <person name="Ustyantsev K."/>
            <person name="Genaev M.A."/>
            <person name="Blinov A.G."/>
            <person name="Mazur A."/>
            <person name="Boulygina E."/>
            <person name="Tsygankova S."/>
            <person name="Khrameeva E."/>
            <person name="Chekanov N."/>
            <person name="Fan G."/>
            <person name="Xiao A."/>
            <person name="Zhang H."/>
            <person name="Xu X."/>
            <person name="Yang H."/>
            <person name="Solovyev V."/>
            <person name="Lee S.M."/>
            <person name="Liu X."/>
            <person name="Afonnikov D.A."/>
            <person name="Skryabin K.G."/>
        </authorList>
    </citation>
    <scope>NUCLEOTIDE SEQUENCE [LARGE SCALE GENOMIC DNA]</scope>
    <source>
        <strain evidence="2">AK-0245</strain>
        <tissue evidence="2">Whole organism</tissue>
    </source>
</reference>
<feature type="signal peptide" evidence="1">
    <location>
        <begin position="1"/>
        <end position="22"/>
    </location>
</feature>
<gene>
    <name evidence="2" type="ORF">CRM22_001365</name>
</gene>
<evidence type="ECO:0000313" key="3">
    <source>
        <dbReference type="Proteomes" id="UP000308267"/>
    </source>
</evidence>
<dbReference type="Proteomes" id="UP000308267">
    <property type="component" value="Unassembled WGS sequence"/>
</dbReference>
<evidence type="ECO:0000313" key="2">
    <source>
        <dbReference type="EMBL" id="TGZ73618.1"/>
    </source>
</evidence>
<feature type="non-terminal residue" evidence="2">
    <location>
        <position position="1"/>
    </location>
</feature>